<comment type="catalytic activity">
    <reaction evidence="1">
        <text>beta-D-fructose 1,6-bisphosphate + H2O = beta-D-fructose 6-phosphate + phosphate</text>
        <dbReference type="Rhea" id="RHEA:11064"/>
        <dbReference type="ChEBI" id="CHEBI:15377"/>
        <dbReference type="ChEBI" id="CHEBI:32966"/>
        <dbReference type="ChEBI" id="CHEBI:43474"/>
        <dbReference type="ChEBI" id="CHEBI:57634"/>
        <dbReference type="EC" id="3.1.3.11"/>
    </reaction>
</comment>
<keyword evidence="8" id="KW-0460">Magnesium</keyword>
<feature type="domain" description="Fructose-1-6-bisphosphatase class I N-terminal" evidence="13">
    <location>
        <begin position="11"/>
        <end position="200"/>
    </location>
</feature>
<dbReference type="InterPro" id="IPR028343">
    <property type="entry name" value="FBPtase"/>
</dbReference>
<evidence type="ECO:0000259" key="13">
    <source>
        <dbReference type="Pfam" id="PF00316"/>
    </source>
</evidence>
<evidence type="ECO:0000256" key="10">
    <source>
        <dbReference type="ARBA" id="ARBA00024331"/>
    </source>
</evidence>
<dbReference type="PANTHER" id="PTHR11556">
    <property type="entry name" value="FRUCTOSE-1,6-BISPHOSPHATASE-RELATED"/>
    <property type="match status" value="1"/>
</dbReference>
<keyword evidence="6" id="KW-0479">Metal-binding</keyword>
<dbReference type="EC" id="3.1.3.11" evidence="5"/>
<evidence type="ECO:0000313" key="16">
    <source>
        <dbReference type="Proteomes" id="UP001210925"/>
    </source>
</evidence>
<gene>
    <name evidence="15" type="primary">FBP1</name>
    <name evidence="15" type="ORF">HK103_007515</name>
</gene>
<dbReference type="Pfam" id="PF00316">
    <property type="entry name" value="FBPase"/>
    <property type="match status" value="1"/>
</dbReference>
<evidence type="ECO:0000256" key="1">
    <source>
        <dbReference type="ARBA" id="ARBA00001273"/>
    </source>
</evidence>
<dbReference type="GO" id="GO:0030388">
    <property type="term" value="P:fructose 1,6-bisphosphate metabolic process"/>
    <property type="evidence" value="ECO:0007669"/>
    <property type="project" value="TreeGrafter"/>
</dbReference>
<dbReference type="GO" id="GO:0046872">
    <property type="term" value="F:metal ion binding"/>
    <property type="evidence" value="ECO:0007669"/>
    <property type="project" value="UniProtKB-KW"/>
</dbReference>
<keyword evidence="7 12" id="KW-0378">Hydrolase</keyword>
<dbReference type="GO" id="GO:0042132">
    <property type="term" value="F:fructose 1,6-bisphosphate 1-phosphatase activity"/>
    <property type="evidence" value="ECO:0007669"/>
    <property type="project" value="UniProtKB-EC"/>
</dbReference>
<sequence>MGEGDLKTDIITLTNHILSFQKQHPEATGDLSVLLSSVATACKWITNVVRKAELLHVLGQTGTTNVQAENVQKLDILSNEIMVNMLIGSKKTAMLISEEVEEAISVPKEKSGHYCVVFDPLDGSSNIDCGVSVGTIFGIYRLDVLTDKPLTEQVLVPGSKMVCGGYCMYGSSSVLVMSFGGEANGYTLDPNLGEFLLTHPKMKLGKKKIYSLNEGYAHSFHPAVKGYLDTLKFPPEGFQGKFTPYSARYVGSMLYECFPMAMLVEACGGKASNGKQRILDLTPKSIHDRSPIFLGTAEEVDAIEQWFKKHP</sequence>
<protein>
    <recommendedName>
        <fullName evidence="5">fructose-bisphosphatase</fullName>
        <ecNumber evidence="5">3.1.3.11</ecNumber>
    </recommendedName>
    <alternativeName>
        <fullName evidence="11">D-fructose-1,6-bisphosphate 1-phosphohydrolase</fullName>
    </alternativeName>
</protein>
<dbReference type="InterPro" id="IPR033391">
    <property type="entry name" value="FBPase_N"/>
</dbReference>
<evidence type="ECO:0000256" key="11">
    <source>
        <dbReference type="ARBA" id="ARBA00032973"/>
    </source>
</evidence>
<comment type="cofactor">
    <cofactor evidence="2">
        <name>Mg(2+)</name>
        <dbReference type="ChEBI" id="CHEBI:18420"/>
    </cofactor>
</comment>
<evidence type="ECO:0000256" key="2">
    <source>
        <dbReference type="ARBA" id="ARBA00001946"/>
    </source>
</evidence>
<dbReference type="Gene3D" id="3.30.540.10">
    <property type="entry name" value="Fructose-1,6-Bisphosphatase, subunit A, domain 1"/>
    <property type="match status" value="1"/>
</dbReference>
<dbReference type="Proteomes" id="UP001210925">
    <property type="component" value="Unassembled WGS sequence"/>
</dbReference>
<evidence type="ECO:0000256" key="6">
    <source>
        <dbReference type="ARBA" id="ARBA00022723"/>
    </source>
</evidence>
<evidence type="ECO:0000256" key="12">
    <source>
        <dbReference type="RuleBase" id="RU000508"/>
    </source>
</evidence>
<dbReference type="PRINTS" id="PR00115">
    <property type="entry name" value="F16BPHPHTASE"/>
</dbReference>
<dbReference type="EMBL" id="JADGKB010000092">
    <property type="protein sequence ID" value="KAJ3254127.1"/>
    <property type="molecule type" value="Genomic_DNA"/>
</dbReference>
<evidence type="ECO:0000313" key="15">
    <source>
        <dbReference type="EMBL" id="KAJ3254127.1"/>
    </source>
</evidence>
<dbReference type="GO" id="GO:0006094">
    <property type="term" value="P:gluconeogenesis"/>
    <property type="evidence" value="ECO:0007669"/>
    <property type="project" value="TreeGrafter"/>
</dbReference>
<dbReference type="PIRSF" id="PIRSF500210">
    <property type="entry name" value="FBPtase"/>
    <property type="match status" value="1"/>
</dbReference>
<dbReference type="SUPFAM" id="SSF56655">
    <property type="entry name" value="Carbohydrate phosphatase"/>
    <property type="match status" value="1"/>
</dbReference>
<dbReference type="GO" id="GO:0005829">
    <property type="term" value="C:cytosol"/>
    <property type="evidence" value="ECO:0007669"/>
    <property type="project" value="TreeGrafter"/>
</dbReference>
<dbReference type="InterPro" id="IPR044015">
    <property type="entry name" value="FBPase_C_dom"/>
</dbReference>
<keyword evidence="16" id="KW-1185">Reference proteome</keyword>
<dbReference type="GO" id="GO:0006000">
    <property type="term" value="P:fructose metabolic process"/>
    <property type="evidence" value="ECO:0007669"/>
    <property type="project" value="TreeGrafter"/>
</dbReference>
<proteinExistence type="inferred from homology"/>
<keyword evidence="9 12" id="KW-0119">Carbohydrate metabolism</keyword>
<evidence type="ECO:0000259" key="14">
    <source>
        <dbReference type="Pfam" id="PF18913"/>
    </source>
</evidence>
<reference evidence="15" key="1">
    <citation type="submission" date="2020-05" db="EMBL/GenBank/DDBJ databases">
        <title>Phylogenomic resolution of chytrid fungi.</title>
        <authorList>
            <person name="Stajich J.E."/>
            <person name="Amses K."/>
            <person name="Simmons R."/>
            <person name="Seto K."/>
            <person name="Myers J."/>
            <person name="Bonds A."/>
            <person name="Quandt C.A."/>
            <person name="Barry K."/>
            <person name="Liu P."/>
            <person name="Grigoriev I."/>
            <person name="Longcore J.E."/>
            <person name="James T.Y."/>
        </authorList>
    </citation>
    <scope>NUCLEOTIDE SEQUENCE</scope>
    <source>
        <strain evidence="15">PLAUS21</strain>
    </source>
</reference>
<evidence type="ECO:0000256" key="3">
    <source>
        <dbReference type="ARBA" id="ARBA00010941"/>
    </source>
</evidence>
<dbReference type="GO" id="GO:0005986">
    <property type="term" value="P:sucrose biosynthetic process"/>
    <property type="evidence" value="ECO:0007669"/>
    <property type="project" value="TreeGrafter"/>
</dbReference>
<evidence type="ECO:0000256" key="4">
    <source>
        <dbReference type="ARBA" id="ARBA00011881"/>
    </source>
</evidence>
<dbReference type="PIRSF" id="PIRSF000904">
    <property type="entry name" value="FBPtase_SBPase"/>
    <property type="match status" value="1"/>
</dbReference>
<comment type="pathway">
    <text evidence="10">Carbohydrate biosynthesis.</text>
</comment>
<dbReference type="HAMAP" id="MF_01855">
    <property type="entry name" value="FBPase_class1"/>
    <property type="match status" value="1"/>
</dbReference>
<evidence type="ECO:0000256" key="7">
    <source>
        <dbReference type="ARBA" id="ARBA00022801"/>
    </source>
</evidence>
<dbReference type="Gene3D" id="3.40.190.80">
    <property type="match status" value="2"/>
</dbReference>
<comment type="subunit">
    <text evidence="4">Homotetramer.</text>
</comment>
<organism evidence="15 16">
    <name type="scientific">Boothiomyces macroporosus</name>
    <dbReference type="NCBI Taxonomy" id="261099"/>
    <lineage>
        <taxon>Eukaryota</taxon>
        <taxon>Fungi</taxon>
        <taxon>Fungi incertae sedis</taxon>
        <taxon>Chytridiomycota</taxon>
        <taxon>Chytridiomycota incertae sedis</taxon>
        <taxon>Chytridiomycetes</taxon>
        <taxon>Rhizophydiales</taxon>
        <taxon>Terramycetaceae</taxon>
        <taxon>Boothiomyces</taxon>
    </lineage>
</organism>
<dbReference type="InterPro" id="IPR000146">
    <property type="entry name" value="FBPase_class-1"/>
</dbReference>
<comment type="similarity">
    <text evidence="3 12">Belongs to the FBPase class 1 family.</text>
</comment>
<dbReference type="AlphaFoldDB" id="A0AAD5Y1E8"/>
<name>A0AAD5Y1E8_9FUNG</name>
<dbReference type="CDD" id="cd00354">
    <property type="entry name" value="FBPase"/>
    <property type="match status" value="1"/>
</dbReference>
<evidence type="ECO:0000256" key="8">
    <source>
        <dbReference type="ARBA" id="ARBA00022842"/>
    </source>
</evidence>
<comment type="caution">
    <text evidence="15">The sequence shown here is derived from an EMBL/GenBank/DDBJ whole genome shotgun (WGS) entry which is preliminary data.</text>
</comment>
<evidence type="ECO:0000256" key="9">
    <source>
        <dbReference type="ARBA" id="ARBA00023277"/>
    </source>
</evidence>
<feature type="domain" description="Fructose-1-6-bisphosphatase class 1 C-terminal" evidence="14">
    <location>
        <begin position="253"/>
        <end position="307"/>
    </location>
</feature>
<dbReference type="PANTHER" id="PTHR11556:SF1">
    <property type="entry name" value="FRUCTOSE-BISPHOSPHATASE"/>
    <property type="match status" value="1"/>
</dbReference>
<dbReference type="FunFam" id="3.30.540.10:FF:000002">
    <property type="entry name" value="Fructose-1,6-bisphosphatase class 1"/>
    <property type="match status" value="1"/>
</dbReference>
<evidence type="ECO:0000256" key="5">
    <source>
        <dbReference type="ARBA" id="ARBA00013093"/>
    </source>
</evidence>
<dbReference type="Pfam" id="PF18913">
    <property type="entry name" value="FBPase_C"/>
    <property type="match status" value="1"/>
</dbReference>
<dbReference type="GO" id="GO:0006002">
    <property type="term" value="P:fructose 6-phosphate metabolic process"/>
    <property type="evidence" value="ECO:0007669"/>
    <property type="project" value="TreeGrafter"/>
</dbReference>
<accession>A0AAD5Y1E8</accession>